<proteinExistence type="predicted"/>
<dbReference type="AlphaFoldDB" id="A0A1V4T1I1"/>
<comment type="caution">
    <text evidence="2">The sequence shown here is derived from an EMBL/GenBank/DDBJ whole genome shotgun (WGS) entry which is preliminary data.</text>
</comment>
<reference evidence="2 3" key="1">
    <citation type="submission" date="2017-01" db="EMBL/GenBank/DDBJ databases">
        <title>Genome Sequencing of a Marine Spirillum, Oceanospirillum multiglobuliferum ATCC 33336, from Japan.</title>
        <authorList>
            <person name="Carney J.G."/>
            <person name="Trachtenberg A.M."/>
            <person name="Rheaume B.A."/>
            <person name="Linnane J.D."/>
            <person name="Pitts N.L."/>
            <person name="Mykles D.L."/>
            <person name="Maclea K.S."/>
        </authorList>
    </citation>
    <scope>NUCLEOTIDE SEQUENCE [LARGE SCALE GENOMIC DNA]</scope>
    <source>
        <strain evidence="2 3">ATCC 33336</strain>
    </source>
</reference>
<dbReference type="EMBL" id="MTSM01000417">
    <property type="protein sequence ID" value="OPX53800.1"/>
    <property type="molecule type" value="Genomic_DNA"/>
</dbReference>
<keyword evidence="1" id="KW-0472">Membrane</keyword>
<evidence type="ECO:0000256" key="1">
    <source>
        <dbReference type="SAM" id="Phobius"/>
    </source>
</evidence>
<name>A0A1V4T1I1_9GAMM</name>
<dbReference type="Proteomes" id="UP000191418">
    <property type="component" value="Unassembled WGS sequence"/>
</dbReference>
<keyword evidence="3" id="KW-1185">Reference proteome</keyword>
<protein>
    <submittedName>
        <fullName evidence="2">Uncharacterized protein</fullName>
    </submittedName>
</protein>
<keyword evidence="1" id="KW-0812">Transmembrane</keyword>
<accession>A0A1V4T1I1</accession>
<feature type="non-terminal residue" evidence="2">
    <location>
        <position position="130"/>
    </location>
</feature>
<evidence type="ECO:0000313" key="3">
    <source>
        <dbReference type="Proteomes" id="UP000191418"/>
    </source>
</evidence>
<feature type="transmembrane region" description="Helical" evidence="1">
    <location>
        <begin position="20"/>
        <end position="41"/>
    </location>
</feature>
<feature type="transmembrane region" description="Helical" evidence="1">
    <location>
        <begin position="53"/>
        <end position="69"/>
    </location>
</feature>
<sequence length="130" mass="14255">FISVATVLFLWTAWNTRLRIVPLPIAMALIATGASLVFCAVVLPDEPILPREARFAAGLVFLFAALWGTPKHAAHRFDGRFALGMLIALFFITAVQWVAAKKGIALFPPQRLFTNPDDQALASAWVEHAL</sequence>
<feature type="non-terminal residue" evidence="2">
    <location>
        <position position="1"/>
    </location>
</feature>
<evidence type="ECO:0000313" key="2">
    <source>
        <dbReference type="EMBL" id="OPX53800.1"/>
    </source>
</evidence>
<gene>
    <name evidence="2" type="ORF">BTE48_17595</name>
</gene>
<organism evidence="2 3">
    <name type="scientific">Oceanospirillum multiglobuliferum</name>
    <dbReference type="NCBI Taxonomy" id="64969"/>
    <lineage>
        <taxon>Bacteria</taxon>
        <taxon>Pseudomonadati</taxon>
        <taxon>Pseudomonadota</taxon>
        <taxon>Gammaproteobacteria</taxon>
        <taxon>Oceanospirillales</taxon>
        <taxon>Oceanospirillaceae</taxon>
        <taxon>Oceanospirillum</taxon>
    </lineage>
</organism>
<feature type="transmembrane region" description="Helical" evidence="1">
    <location>
        <begin position="81"/>
        <end position="100"/>
    </location>
</feature>
<keyword evidence="1" id="KW-1133">Transmembrane helix</keyword>